<keyword evidence="1" id="KW-0472">Membrane</keyword>
<evidence type="ECO:0000313" key="3">
    <source>
        <dbReference type="Proteomes" id="UP000292385"/>
    </source>
</evidence>
<feature type="transmembrane region" description="Helical" evidence="1">
    <location>
        <begin position="47"/>
        <end position="67"/>
    </location>
</feature>
<feature type="transmembrane region" description="Helical" evidence="1">
    <location>
        <begin position="73"/>
        <end position="90"/>
    </location>
</feature>
<feature type="non-terminal residue" evidence="2">
    <location>
        <position position="188"/>
    </location>
</feature>
<dbReference type="Proteomes" id="UP000292385">
    <property type="component" value="Unassembled WGS sequence"/>
</dbReference>
<comment type="caution">
    <text evidence="2">The sequence shown here is derived from an EMBL/GenBank/DDBJ whole genome shotgun (WGS) entry which is preliminary data.</text>
</comment>
<organism evidence="2 3">
    <name type="scientific">Kribbella speibonae</name>
    <dbReference type="NCBI Taxonomy" id="1572660"/>
    <lineage>
        <taxon>Bacteria</taxon>
        <taxon>Bacillati</taxon>
        <taxon>Actinomycetota</taxon>
        <taxon>Actinomycetes</taxon>
        <taxon>Propionibacteriales</taxon>
        <taxon>Kribbellaceae</taxon>
        <taxon>Kribbella</taxon>
    </lineage>
</organism>
<keyword evidence="1" id="KW-1133">Transmembrane helix</keyword>
<reference evidence="2 3" key="1">
    <citation type="submission" date="2019-02" db="EMBL/GenBank/DDBJ databases">
        <title>Kribbella capetownensis sp. nov. and Kribbella speibonae sp. nov., isolated from soil.</title>
        <authorList>
            <person name="Curtis S.M."/>
            <person name="Norton I."/>
            <person name="Everest G.J."/>
            <person name="Meyers P.R."/>
        </authorList>
    </citation>
    <scope>NUCLEOTIDE SEQUENCE [LARGE SCALE GENOMIC DNA]</scope>
    <source>
        <strain evidence="2 3">SK5</strain>
    </source>
</reference>
<protein>
    <recommendedName>
        <fullName evidence="4">ABC transporter ATP-binding protein</fullName>
    </recommendedName>
</protein>
<dbReference type="EMBL" id="SJJY01000002">
    <property type="protein sequence ID" value="TCC24497.1"/>
    <property type="molecule type" value="Genomic_DNA"/>
</dbReference>
<evidence type="ECO:0000256" key="1">
    <source>
        <dbReference type="SAM" id="Phobius"/>
    </source>
</evidence>
<feature type="transmembrane region" description="Helical" evidence="1">
    <location>
        <begin position="22"/>
        <end position="40"/>
    </location>
</feature>
<name>A0ABY2A5X7_9ACTN</name>
<evidence type="ECO:0000313" key="2">
    <source>
        <dbReference type="EMBL" id="TCC24497.1"/>
    </source>
</evidence>
<accession>A0ABY2A5X7</accession>
<keyword evidence="1" id="KW-0812">Transmembrane</keyword>
<sequence length="188" mass="19722">MIGQRVTRLREGLSRYRHHTGVLWRASPVWSTLALALTVLEAMVRTLLIVAVGQFVGSLPAAVTAGTGADAGTWRWFVVVAGLLLVGPLLQSCLSAVSARCSAAYLGYVFDLLAEVGVHPHGIGHLDTPGTSARIRAVADATRDWSFVTGTGATWSIIGPRLAVMSRDVGQSGDGWLASDCAVGSVVI</sequence>
<keyword evidence="3" id="KW-1185">Reference proteome</keyword>
<proteinExistence type="predicted"/>
<evidence type="ECO:0008006" key="4">
    <source>
        <dbReference type="Google" id="ProtNLM"/>
    </source>
</evidence>
<gene>
    <name evidence="2" type="ORF">E0H58_09640</name>
</gene>